<evidence type="ECO:0000313" key="3">
    <source>
        <dbReference type="EMBL" id="KAA1124628.1"/>
    </source>
</evidence>
<name>A0A5B0Q383_PUCGR</name>
<comment type="caution">
    <text evidence="2">The sequence shown here is derived from an EMBL/GenBank/DDBJ whole genome shotgun (WGS) entry which is preliminary data.</text>
</comment>
<evidence type="ECO:0000256" key="1">
    <source>
        <dbReference type="SAM" id="SignalP"/>
    </source>
</evidence>
<evidence type="ECO:0008006" key="6">
    <source>
        <dbReference type="Google" id="ProtNLM"/>
    </source>
</evidence>
<evidence type="ECO:0000313" key="5">
    <source>
        <dbReference type="Proteomes" id="UP000325313"/>
    </source>
</evidence>
<reference evidence="4 5" key="1">
    <citation type="submission" date="2019-05" db="EMBL/GenBank/DDBJ databases">
        <title>Emergence of the Ug99 lineage of the wheat stem rust pathogen through somatic hybridization.</title>
        <authorList>
            <person name="Li F."/>
            <person name="Upadhyaya N.M."/>
            <person name="Sperschneider J."/>
            <person name="Matny O."/>
            <person name="Nguyen-Phuc H."/>
            <person name="Mago R."/>
            <person name="Raley C."/>
            <person name="Miller M.E."/>
            <person name="Silverstein K.A.T."/>
            <person name="Henningsen E."/>
            <person name="Hirsch C.D."/>
            <person name="Visser B."/>
            <person name="Pretorius Z.A."/>
            <person name="Steffenson B.J."/>
            <person name="Schwessinger B."/>
            <person name="Dodds P.N."/>
            <person name="Figueroa M."/>
        </authorList>
    </citation>
    <scope>NUCLEOTIDE SEQUENCE [LARGE SCALE GENOMIC DNA]</scope>
    <source>
        <strain evidence="2">21-0</strain>
        <strain evidence="3 5">Ug99</strain>
    </source>
</reference>
<feature type="chain" id="PRO_5036137954" description="Secreted protein" evidence="1">
    <location>
        <begin position="19"/>
        <end position="104"/>
    </location>
</feature>
<dbReference type="EMBL" id="VSWC01000029">
    <property type="protein sequence ID" value="KAA1107578.1"/>
    <property type="molecule type" value="Genomic_DNA"/>
</dbReference>
<dbReference type="EMBL" id="VDEP01000203">
    <property type="protein sequence ID" value="KAA1124628.1"/>
    <property type="molecule type" value="Genomic_DNA"/>
</dbReference>
<dbReference type="Proteomes" id="UP000324748">
    <property type="component" value="Unassembled WGS sequence"/>
</dbReference>
<protein>
    <recommendedName>
        <fullName evidence="6">Secreted protein</fullName>
    </recommendedName>
</protein>
<evidence type="ECO:0000313" key="4">
    <source>
        <dbReference type="Proteomes" id="UP000324748"/>
    </source>
</evidence>
<gene>
    <name evidence="2" type="ORF">PGT21_018626</name>
    <name evidence="3" type="ORF">PGTUg99_024674</name>
</gene>
<evidence type="ECO:0000313" key="2">
    <source>
        <dbReference type="EMBL" id="KAA1107578.1"/>
    </source>
</evidence>
<dbReference type="AlphaFoldDB" id="A0A5B0Q383"/>
<accession>A0A5B0Q383</accession>
<sequence length="104" mass="11992">MLFNKGMFILATPCLVWAQVDSIEPGHWPIELRNCMHMERTPVNEQITCTEYYTCTGRHQHMCRSVRAGQMQQCTTCGDLADPQYVGDCVFGDHTQVRECNIHR</sequence>
<feature type="signal peptide" evidence="1">
    <location>
        <begin position="1"/>
        <end position="18"/>
    </location>
</feature>
<organism evidence="2 4">
    <name type="scientific">Puccinia graminis f. sp. tritici</name>
    <dbReference type="NCBI Taxonomy" id="56615"/>
    <lineage>
        <taxon>Eukaryota</taxon>
        <taxon>Fungi</taxon>
        <taxon>Dikarya</taxon>
        <taxon>Basidiomycota</taxon>
        <taxon>Pucciniomycotina</taxon>
        <taxon>Pucciniomycetes</taxon>
        <taxon>Pucciniales</taxon>
        <taxon>Pucciniaceae</taxon>
        <taxon>Puccinia</taxon>
    </lineage>
</organism>
<proteinExistence type="predicted"/>
<keyword evidence="4" id="KW-1185">Reference proteome</keyword>
<keyword evidence="1" id="KW-0732">Signal</keyword>
<dbReference type="Proteomes" id="UP000325313">
    <property type="component" value="Unassembled WGS sequence"/>
</dbReference>